<dbReference type="AlphaFoldDB" id="A0A1Y1S6C3"/>
<feature type="transmembrane region" description="Helical" evidence="1">
    <location>
        <begin position="208"/>
        <end position="229"/>
    </location>
</feature>
<dbReference type="Proteomes" id="UP000192639">
    <property type="component" value="Unassembled WGS sequence"/>
</dbReference>
<protein>
    <submittedName>
        <fullName evidence="2">Uncharacterized protein</fullName>
    </submittedName>
</protein>
<evidence type="ECO:0000256" key="1">
    <source>
        <dbReference type="SAM" id="Phobius"/>
    </source>
</evidence>
<evidence type="ECO:0000313" key="3">
    <source>
        <dbReference type="Proteomes" id="UP000192639"/>
    </source>
</evidence>
<dbReference type="VEuPathDB" id="MicrosporidiaDB:ECANGB1_1320"/>
<feature type="transmembrane region" description="Helical" evidence="1">
    <location>
        <begin position="182"/>
        <end position="202"/>
    </location>
</feature>
<sequence length="254" mass="28665">MIFEISDFCLNYLNGSFFESARLAATRPPATRLLFACMAFYVAFFGIASYTLSYILLQLLLLYSITNKIHLNTLRFISNNISHQMTLSLVQGVTTSLVIGVLVSVLLHVVYRLTASHTMSLANRYIVAYTGIVADHILAPFRHFEAVGRNQAETEVVLGFGVSHVAILLCFRLIYNHTTHFCIFLFSFGGSYFLVRMSPAFFDDLSLIPAFLVNSVVMLCGVCSQMWIVRNRMWYRNIDVVLDTSKQRIAGIRG</sequence>
<keyword evidence="1" id="KW-1133">Transmembrane helix</keyword>
<name>A0A1Y1S6C3_9MICR</name>
<reference evidence="2 3" key="1">
    <citation type="journal article" date="2017" name="Environ. Microbiol.">
        <title>Decay of the glycolytic pathway and adaptation to intranuclear parasitism within Enterocytozoonidae microsporidia.</title>
        <authorList>
            <person name="Wiredu Boakye D."/>
            <person name="Jaroenlak P."/>
            <person name="Prachumwat A."/>
            <person name="Williams T.A."/>
            <person name="Bateman K.S."/>
            <person name="Itsathitphaisarn O."/>
            <person name="Sritunyalucksana K."/>
            <person name="Paszkiewicz K.H."/>
            <person name="Moore K.A."/>
            <person name="Stentiford G.D."/>
            <person name="Williams B.A."/>
        </authorList>
    </citation>
    <scope>NUCLEOTIDE SEQUENCE [LARGE SCALE GENOMIC DNA]</scope>
    <source>
        <strain evidence="2 3">GB1</strain>
    </source>
</reference>
<keyword evidence="1" id="KW-0472">Membrane</keyword>
<keyword evidence="3" id="KW-1185">Reference proteome</keyword>
<keyword evidence="1" id="KW-0812">Transmembrane</keyword>
<feature type="transmembrane region" description="Helical" evidence="1">
    <location>
        <begin position="87"/>
        <end position="111"/>
    </location>
</feature>
<feature type="transmembrane region" description="Helical" evidence="1">
    <location>
        <begin position="33"/>
        <end position="66"/>
    </location>
</feature>
<dbReference type="EMBL" id="LWDP01000037">
    <property type="protein sequence ID" value="ORD93972.1"/>
    <property type="molecule type" value="Genomic_DNA"/>
</dbReference>
<organism evidence="2 3">
    <name type="scientific">Enterospora canceri</name>
    <dbReference type="NCBI Taxonomy" id="1081671"/>
    <lineage>
        <taxon>Eukaryota</taxon>
        <taxon>Fungi</taxon>
        <taxon>Fungi incertae sedis</taxon>
        <taxon>Microsporidia</taxon>
        <taxon>Enterocytozoonidae</taxon>
        <taxon>Enterospora</taxon>
    </lineage>
</organism>
<gene>
    <name evidence="2" type="ORF">ECANGB1_1320</name>
</gene>
<accession>A0A1Y1S6C3</accession>
<feature type="transmembrane region" description="Helical" evidence="1">
    <location>
        <begin position="156"/>
        <end position="175"/>
    </location>
</feature>
<proteinExistence type="predicted"/>
<comment type="caution">
    <text evidence="2">The sequence shown here is derived from an EMBL/GenBank/DDBJ whole genome shotgun (WGS) entry which is preliminary data.</text>
</comment>
<evidence type="ECO:0000313" key="2">
    <source>
        <dbReference type="EMBL" id="ORD93972.1"/>
    </source>
</evidence>